<proteinExistence type="predicted"/>
<protein>
    <recommendedName>
        <fullName evidence="10">Phospholipase/carboxylesterase/thioesterase domain-containing protein</fullName>
    </recommendedName>
</protein>
<keyword evidence="6" id="KW-0119">Carbohydrate metabolism</keyword>
<dbReference type="PANTHER" id="PTHR38050:SF2">
    <property type="entry name" value="FERULOYL ESTERASE C-RELATED"/>
    <property type="match status" value="1"/>
</dbReference>
<dbReference type="GO" id="GO:0030600">
    <property type="term" value="F:feruloyl esterase activity"/>
    <property type="evidence" value="ECO:0007669"/>
    <property type="project" value="InterPro"/>
</dbReference>
<dbReference type="Gene3D" id="3.40.50.1820">
    <property type="entry name" value="alpha/beta hydrolase"/>
    <property type="match status" value="1"/>
</dbReference>
<evidence type="ECO:0000313" key="8">
    <source>
        <dbReference type="EMBL" id="OHA82732.1"/>
    </source>
</evidence>
<accession>A0A1G2SDH0</accession>
<organism evidence="8 9">
    <name type="scientific">Candidatus Yonathbacteria bacterium RIFCSPLOWO2_01_FULL_43_27</name>
    <dbReference type="NCBI Taxonomy" id="1802726"/>
    <lineage>
        <taxon>Bacteria</taxon>
        <taxon>Candidatus Yonathiibacteriota</taxon>
    </lineage>
</organism>
<evidence type="ECO:0000256" key="1">
    <source>
        <dbReference type="ARBA" id="ARBA00004613"/>
    </source>
</evidence>
<dbReference type="InterPro" id="IPR029058">
    <property type="entry name" value="AB_hydrolase_fold"/>
</dbReference>
<evidence type="ECO:0000256" key="3">
    <source>
        <dbReference type="ARBA" id="ARBA00022651"/>
    </source>
</evidence>
<dbReference type="Pfam" id="PF10503">
    <property type="entry name" value="Esterase_PHB"/>
    <property type="match status" value="1"/>
</dbReference>
<evidence type="ECO:0000256" key="4">
    <source>
        <dbReference type="ARBA" id="ARBA00022729"/>
    </source>
</evidence>
<dbReference type="EMBL" id="MHUV01000004">
    <property type="protein sequence ID" value="OHA82732.1"/>
    <property type="molecule type" value="Genomic_DNA"/>
</dbReference>
<evidence type="ECO:0008006" key="10">
    <source>
        <dbReference type="Google" id="ProtNLM"/>
    </source>
</evidence>
<comment type="subcellular location">
    <subcellularLocation>
        <location evidence="1">Secreted</location>
    </subcellularLocation>
</comment>
<evidence type="ECO:0000256" key="6">
    <source>
        <dbReference type="ARBA" id="ARBA00023277"/>
    </source>
</evidence>
<keyword evidence="5" id="KW-0378">Hydrolase</keyword>
<dbReference type="InterPro" id="IPR010126">
    <property type="entry name" value="Esterase_phb"/>
</dbReference>
<keyword evidence="7" id="KW-0624">Polysaccharide degradation</keyword>
<evidence type="ECO:0000256" key="2">
    <source>
        <dbReference type="ARBA" id="ARBA00022525"/>
    </source>
</evidence>
<comment type="caution">
    <text evidence="8">The sequence shown here is derived from an EMBL/GenBank/DDBJ whole genome shotgun (WGS) entry which is preliminary data.</text>
</comment>
<dbReference type="InterPro" id="IPR043595">
    <property type="entry name" value="FaeB/C/D"/>
</dbReference>
<keyword evidence="4" id="KW-0732">Signal</keyword>
<evidence type="ECO:0000313" key="9">
    <source>
        <dbReference type="Proteomes" id="UP000178817"/>
    </source>
</evidence>
<evidence type="ECO:0000256" key="7">
    <source>
        <dbReference type="ARBA" id="ARBA00023326"/>
    </source>
</evidence>
<evidence type="ECO:0000256" key="5">
    <source>
        <dbReference type="ARBA" id="ARBA00022801"/>
    </source>
</evidence>
<dbReference type="STRING" id="1802726.A3B07_01265"/>
<dbReference type="SUPFAM" id="SSF53474">
    <property type="entry name" value="alpha/beta-Hydrolases"/>
    <property type="match status" value="1"/>
</dbReference>
<keyword evidence="3" id="KW-0858">Xylan degradation</keyword>
<gene>
    <name evidence="8" type="ORF">A3B07_01265</name>
</gene>
<name>A0A1G2SDH0_9BACT</name>
<keyword evidence="2" id="KW-0964">Secreted</keyword>
<dbReference type="Proteomes" id="UP000178817">
    <property type="component" value="Unassembled WGS sequence"/>
</dbReference>
<dbReference type="AlphaFoldDB" id="A0A1G2SDH0"/>
<dbReference type="GO" id="GO:0005576">
    <property type="term" value="C:extracellular region"/>
    <property type="evidence" value="ECO:0007669"/>
    <property type="project" value="UniProtKB-SubCell"/>
</dbReference>
<sequence>MKKIFLLLLVIVFTFVGIKFYQSSHTKKTDSLDQYFSIIHNNTERRYRVHIPTTYDENKKTPVILNLHGGGGNIDSMADMTGMNETSDKYGFIVVYPEGTLQKVLGKSLGSWDTGMIKKIITVDDVGYISAVIDDVKTKYNIDEARVYATGISNGAQMSYKLACELSNKITAIAPVASQGAFTTCPLSRPVPTIHFHGTEDICASYNGGLCGGCLQKYFETLIGVSTADTTYACESVPNFIEKWVKINNISEAPKLVLEKDTARCISYGNGQDREVAFCSVGNMGHAWPGGNHGIVCEDADSKKCKDYIRVMGNTSNTISANELMWQFFSKYSL</sequence>
<dbReference type="GO" id="GO:0045493">
    <property type="term" value="P:xylan catabolic process"/>
    <property type="evidence" value="ECO:0007669"/>
    <property type="project" value="UniProtKB-KW"/>
</dbReference>
<reference evidence="8 9" key="1">
    <citation type="journal article" date="2016" name="Nat. Commun.">
        <title>Thousands of microbial genomes shed light on interconnected biogeochemical processes in an aquifer system.</title>
        <authorList>
            <person name="Anantharaman K."/>
            <person name="Brown C.T."/>
            <person name="Hug L.A."/>
            <person name="Sharon I."/>
            <person name="Castelle C.J."/>
            <person name="Probst A.J."/>
            <person name="Thomas B.C."/>
            <person name="Singh A."/>
            <person name="Wilkins M.J."/>
            <person name="Karaoz U."/>
            <person name="Brodie E.L."/>
            <person name="Williams K.H."/>
            <person name="Hubbard S.S."/>
            <person name="Banfield J.F."/>
        </authorList>
    </citation>
    <scope>NUCLEOTIDE SEQUENCE [LARGE SCALE GENOMIC DNA]</scope>
</reference>
<dbReference type="PANTHER" id="PTHR38050">
    <property type="match status" value="1"/>
</dbReference>